<dbReference type="RefSeq" id="WP_378137152.1">
    <property type="nucleotide sequence ID" value="NZ_JBHSMI010000030.1"/>
</dbReference>
<sequence length="170" mass="18089">MDIIAVDIIAVDIIAAVTVAGTAAVITAVGIIAVENHAVNPEASRARAAKAEKAERAERAAKVKRAVKAVRVAKAAKAEEAGAQEPVAVRGARARPDARVVQGAARNNDLHFCTYRRLIQGSEASGWSLLFCSVRSQSPFPRMPGRHTLMKTNDAVRGKAGTEWLFRSGH</sequence>
<protein>
    <submittedName>
        <fullName evidence="1">Uncharacterized protein</fullName>
    </submittedName>
</protein>
<name>A0ABW0I2Z5_9BACL</name>
<keyword evidence="2" id="KW-1185">Reference proteome</keyword>
<organism evidence="1 2">
    <name type="scientific">Cohnella soli</name>
    <dbReference type="NCBI Taxonomy" id="425005"/>
    <lineage>
        <taxon>Bacteria</taxon>
        <taxon>Bacillati</taxon>
        <taxon>Bacillota</taxon>
        <taxon>Bacilli</taxon>
        <taxon>Bacillales</taxon>
        <taxon>Paenibacillaceae</taxon>
        <taxon>Cohnella</taxon>
    </lineage>
</organism>
<evidence type="ECO:0000313" key="2">
    <source>
        <dbReference type="Proteomes" id="UP001596113"/>
    </source>
</evidence>
<dbReference type="EMBL" id="JBHSMI010000030">
    <property type="protein sequence ID" value="MFC5405667.1"/>
    <property type="molecule type" value="Genomic_DNA"/>
</dbReference>
<reference evidence="2" key="1">
    <citation type="journal article" date="2019" name="Int. J. Syst. Evol. Microbiol.">
        <title>The Global Catalogue of Microorganisms (GCM) 10K type strain sequencing project: providing services to taxonomists for standard genome sequencing and annotation.</title>
        <authorList>
            <consortium name="The Broad Institute Genomics Platform"/>
            <consortium name="The Broad Institute Genome Sequencing Center for Infectious Disease"/>
            <person name="Wu L."/>
            <person name="Ma J."/>
        </authorList>
    </citation>
    <scope>NUCLEOTIDE SEQUENCE [LARGE SCALE GENOMIC DNA]</scope>
    <source>
        <strain evidence="2">CGMCC 1.18575</strain>
    </source>
</reference>
<accession>A0ABW0I2Z5</accession>
<dbReference type="Proteomes" id="UP001596113">
    <property type="component" value="Unassembled WGS sequence"/>
</dbReference>
<gene>
    <name evidence="1" type="ORF">ACFPOF_23220</name>
</gene>
<comment type="caution">
    <text evidence="1">The sequence shown here is derived from an EMBL/GenBank/DDBJ whole genome shotgun (WGS) entry which is preliminary data.</text>
</comment>
<evidence type="ECO:0000313" key="1">
    <source>
        <dbReference type="EMBL" id="MFC5405667.1"/>
    </source>
</evidence>
<proteinExistence type="predicted"/>